<dbReference type="PANTHER" id="PTHR33050:SF7">
    <property type="entry name" value="RIBONUCLEASE H"/>
    <property type="match status" value="1"/>
</dbReference>
<dbReference type="InterPro" id="IPR043502">
    <property type="entry name" value="DNA/RNA_pol_sf"/>
</dbReference>
<dbReference type="Proteomes" id="UP000324800">
    <property type="component" value="Unassembled WGS sequence"/>
</dbReference>
<dbReference type="SUPFAM" id="SSF56672">
    <property type="entry name" value="DNA/RNA polymerases"/>
    <property type="match status" value="1"/>
</dbReference>
<organism evidence="2 3">
    <name type="scientific">Streblomastix strix</name>
    <dbReference type="NCBI Taxonomy" id="222440"/>
    <lineage>
        <taxon>Eukaryota</taxon>
        <taxon>Metamonada</taxon>
        <taxon>Preaxostyla</taxon>
        <taxon>Oxymonadida</taxon>
        <taxon>Streblomastigidae</taxon>
        <taxon>Streblomastix</taxon>
    </lineage>
</organism>
<dbReference type="AlphaFoldDB" id="A0A5J4TZG7"/>
<feature type="non-terminal residue" evidence="2">
    <location>
        <position position="347"/>
    </location>
</feature>
<dbReference type="Gene3D" id="3.30.70.270">
    <property type="match status" value="1"/>
</dbReference>
<dbReference type="PANTHER" id="PTHR33050">
    <property type="entry name" value="REVERSE TRANSCRIPTASE DOMAIN-CONTAINING PROTEIN"/>
    <property type="match status" value="1"/>
</dbReference>
<dbReference type="OrthoDB" id="6771932at2759"/>
<name>A0A5J4TZG7_9EUKA</name>
<sequence length="347" mass="40861">MKLGQGNLEVIPVNQELAVPNRIISRISEWEKKGGKDIVMKGVDQNWKSQKAKEFLVKNRKIVEVKSSGKLMDIFEQELIKEIQDDIVEQVEEREVMHWNPSFIRPKSNGKFRKIIDFRGINSATNRIHFKMEDVKYVLDLLEVVNYATVLDLQGEYHHIRVEPELNKYFGFRFRNRDYVCRGLPFGYIQSPPLLCRILRKAINSIREKFNIRIIMYMDDLLLIGKSKQKLEQDTIQAVEMLEKLGWRISGSKCQMNPKTNFEFLGWAWETQNLTVRMPVKRRKEMQKKISCWIRWMQCRRSLPIREIAALQGDLNFLRVQMEDASLHLQSINKMKTEALKMKGGNG</sequence>
<dbReference type="InterPro" id="IPR000477">
    <property type="entry name" value="RT_dom"/>
</dbReference>
<dbReference type="EMBL" id="SNRW01022982">
    <property type="protein sequence ID" value="KAA6363383.1"/>
    <property type="molecule type" value="Genomic_DNA"/>
</dbReference>
<dbReference type="Gene3D" id="3.10.10.10">
    <property type="entry name" value="HIV Type 1 Reverse Transcriptase, subunit A, domain 1"/>
    <property type="match status" value="1"/>
</dbReference>
<dbReference type="Pfam" id="PF00078">
    <property type="entry name" value="RVT_1"/>
    <property type="match status" value="1"/>
</dbReference>
<evidence type="ECO:0000259" key="1">
    <source>
        <dbReference type="PROSITE" id="PS50878"/>
    </source>
</evidence>
<accession>A0A5J4TZG7</accession>
<evidence type="ECO:0000313" key="3">
    <source>
        <dbReference type="Proteomes" id="UP000324800"/>
    </source>
</evidence>
<dbReference type="InterPro" id="IPR043128">
    <property type="entry name" value="Rev_trsase/Diguanyl_cyclase"/>
</dbReference>
<proteinExistence type="predicted"/>
<protein>
    <submittedName>
        <fullName evidence="2">Putative Transposon Ty3-G Gag-Pol polyprotein</fullName>
    </submittedName>
</protein>
<gene>
    <name evidence="2" type="ORF">EZS28_041089</name>
</gene>
<dbReference type="InterPro" id="IPR052055">
    <property type="entry name" value="Hepadnavirus_pol/RT"/>
</dbReference>
<reference evidence="2 3" key="1">
    <citation type="submission" date="2019-03" db="EMBL/GenBank/DDBJ databases">
        <title>Single cell metagenomics reveals metabolic interactions within the superorganism composed of flagellate Streblomastix strix and complex community of Bacteroidetes bacteria on its surface.</title>
        <authorList>
            <person name="Treitli S.C."/>
            <person name="Kolisko M."/>
            <person name="Husnik F."/>
            <person name="Keeling P."/>
            <person name="Hampl V."/>
        </authorList>
    </citation>
    <scope>NUCLEOTIDE SEQUENCE [LARGE SCALE GENOMIC DNA]</scope>
    <source>
        <strain evidence="2">ST1C</strain>
    </source>
</reference>
<evidence type="ECO:0000313" key="2">
    <source>
        <dbReference type="EMBL" id="KAA6363383.1"/>
    </source>
</evidence>
<comment type="caution">
    <text evidence="2">The sequence shown here is derived from an EMBL/GenBank/DDBJ whole genome shotgun (WGS) entry which is preliminary data.</text>
</comment>
<feature type="domain" description="Reverse transcriptase" evidence="1">
    <location>
        <begin position="86"/>
        <end position="269"/>
    </location>
</feature>
<dbReference type="PROSITE" id="PS50878">
    <property type="entry name" value="RT_POL"/>
    <property type="match status" value="1"/>
</dbReference>